<dbReference type="PANTHER" id="PTHR12967">
    <property type="entry name" value="PROTEIN SHQ1 HOMOLOG"/>
    <property type="match status" value="1"/>
</dbReference>
<name>A0A098VPN6_9MICR</name>
<dbReference type="OrthoDB" id="73639at2759"/>
<dbReference type="EMBL" id="JMKJ01000455">
    <property type="protein sequence ID" value="KGG50895.1"/>
    <property type="molecule type" value="Genomic_DNA"/>
</dbReference>
<organism evidence="2 3">
    <name type="scientific">Mitosporidium daphniae</name>
    <dbReference type="NCBI Taxonomy" id="1485682"/>
    <lineage>
        <taxon>Eukaryota</taxon>
        <taxon>Fungi</taxon>
        <taxon>Fungi incertae sedis</taxon>
        <taxon>Microsporidia</taxon>
        <taxon>Mitosporidium</taxon>
    </lineage>
</organism>
<evidence type="ECO:0000313" key="3">
    <source>
        <dbReference type="Proteomes" id="UP000029725"/>
    </source>
</evidence>
<sequence>MITPVFWLDQSNDRVFITLKVPLIRAQEVEFTIDPQLFHCYAKPYYLRLSLPGSVKQDGTETAKLDLERGLLSFSIAKAIPGQQFPNLDLVGELLRNPSACVQPSINSLVSEVDQSPEVILEAIDPNDDHNRFNFHDEETDFFVEQQEPSYGYGFNCMYTDFFKDFPRGSTLELFDLESPEKTSFDARRALQQQQESTSFNEDAYMYLFSSFIMHA</sequence>
<dbReference type="SUPFAM" id="SSF49764">
    <property type="entry name" value="HSP20-like chaperones"/>
    <property type="match status" value="1"/>
</dbReference>
<dbReference type="GO" id="GO:0000493">
    <property type="term" value="P:box H/ACA snoRNP assembly"/>
    <property type="evidence" value="ECO:0007669"/>
    <property type="project" value="InterPro"/>
</dbReference>
<evidence type="ECO:0000313" key="2">
    <source>
        <dbReference type="EMBL" id="KGG50895.1"/>
    </source>
</evidence>
<gene>
    <name evidence="2" type="ORF">DI09_50p20</name>
</gene>
<comment type="caution">
    <text evidence="2">The sequence shown here is derived from an EMBL/GenBank/DDBJ whole genome shotgun (WGS) entry which is preliminary data.</text>
</comment>
<dbReference type="PROSITE" id="PS51203">
    <property type="entry name" value="CS"/>
    <property type="match status" value="1"/>
</dbReference>
<dbReference type="VEuPathDB" id="MicrosporidiaDB:DI09_50p20"/>
<dbReference type="CDD" id="cd06463">
    <property type="entry name" value="p23_like"/>
    <property type="match status" value="1"/>
</dbReference>
<dbReference type="HOGENOM" id="CLU_085152_0_0_1"/>
<dbReference type="GO" id="GO:0051082">
    <property type="term" value="F:unfolded protein binding"/>
    <property type="evidence" value="ECO:0007669"/>
    <property type="project" value="TreeGrafter"/>
</dbReference>
<protein>
    <recommendedName>
        <fullName evidence="1">CS domain-containing protein</fullName>
    </recommendedName>
</protein>
<dbReference type="GeneID" id="25260211"/>
<dbReference type="Proteomes" id="UP000029725">
    <property type="component" value="Unassembled WGS sequence"/>
</dbReference>
<dbReference type="GO" id="GO:0005654">
    <property type="term" value="C:nucleoplasm"/>
    <property type="evidence" value="ECO:0007669"/>
    <property type="project" value="TreeGrafter"/>
</dbReference>
<reference evidence="2 3" key="1">
    <citation type="submission" date="2014-04" db="EMBL/GenBank/DDBJ databases">
        <title>A new species of microsporidia sheds light on the evolution of extreme parasitism.</title>
        <authorList>
            <person name="Haag K.L."/>
            <person name="James T.Y."/>
            <person name="Larsson R."/>
            <person name="Schaer T.M."/>
            <person name="Refardt D."/>
            <person name="Pombert J.-F."/>
            <person name="Ebert D."/>
        </authorList>
    </citation>
    <scope>NUCLEOTIDE SEQUENCE [LARGE SCALE GENOMIC DNA]</scope>
    <source>
        <strain evidence="2 3">UGP3</strain>
        <tissue evidence="2">Spores</tissue>
    </source>
</reference>
<dbReference type="InterPro" id="IPR048696">
    <property type="entry name" value="SHQ1-like_CS"/>
</dbReference>
<dbReference type="AlphaFoldDB" id="A0A098VPN6"/>
<dbReference type="InterPro" id="IPR007052">
    <property type="entry name" value="CS_dom"/>
</dbReference>
<dbReference type="PANTHER" id="PTHR12967:SF0">
    <property type="entry name" value="PROTEIN SHQ1 HOMOLOG"/>
    <property type="match status" value="1"/>
</dbReference>
<evidence type="ECO:0000259" key="1">
    <source>
        <dbReference type="PROSITE" id="PS51203"/>
    </source>
</evidence>
<dbReference type="Gene3D" id="2.60.40.790">
    <property type="match status" value="1"/>
</dbReference>
<dbReference type="Pfam" id="PF21413">
    <property type="entry name" value="SHQ1-like_CS"/>
    <property type="match status" value="1"/>
</dbReference>
<keyword evidence="3" id="KW-1185">Reference proteome</keyword>
<dbReference type="RefSeq" id="XP_013237341.1">
    <property type="nucleotide sequence ID" value="XM_013381887.1"/>
</dbReference>
<dbReference type="GO" id="GO:0005737">
    <property type="term" value="C:cytoplasm"/>
    <property type="evidence" value="ECO:0007669"/>
    <property type="project" value="TreeGrafter"/>
</dbReference>
<feature type="domain" description="CS" evidence="1">
    <location>
        <begin position="1"/>
        <end position="89"/>
    </location>
</feature>
<dbReference type="InterPro" id="IPR008978">
    <property type="entry name" value="HSP20-like_chaperone"/>
</dbReference>
<proteinExistence type="predicted"/>
<accession>A0A098VPN6</accession>
<dbReference type="InterPro" id="IPR039742">
    <property type="entry name" value="Shq1"/>
</dbReference>